<dbReference type="Proteomes" id="UP001565471">
    <property type="component" value="Unassembled WGS sequence"/>
</dbReference>
<protein>
    <recommendedName>
        <fullName evidence="3">XRE family transcriptional regulator</fullName>
    </recommendedName>
</protein>
<sequence>MFPKTGKKFPSEAEFSNPTYASLVAEILRAELGNSHQAHKTLMKWTGANERTAKNWLSGANGPSGEHLLQLMRSSDRVFELVLRLSRRPAVLSNQTLVEIRNSLKVTADLISDVIELQDPPPELISRTRRATVRS</sequence>
<accession>A0ABV4EZW9</accession>
<reference evidence="1 2" key="1">
    <citation type="submission" date="2024-07" db="EMBL/GenBank/DDBJ databases">
        <title>Genomic Encyclopedia of Type Strains, Phase V (KMG-V): Genome sequencing to study the core and pangenomes of soil and plant-associated prokaryotes.</title>
        <authorList>
            <person name="Whitman W."/>
        </authorList>
    </citation>
    <scope>NUCLEOTIDE SEQUENCE [LARGE SCALE GENOMIC DNA]</scope>
    <source>
        <strain evidence="1 2">USDA 415</strain>
    </source>
</reference>
<comment type="caution">
    <text evidence="1">The sequence shown here is derived from an EMBL/GenBank/DDBJ whole genome shotgun (WGS) entry which is preliminary data.</text>
</comment>
<evidence type="ECO:0008006" key="3">
    <source>
        <dbReference type="Google" id="ProtNLM"/>
    </source>
</evidence>
<dbReference type="EMBL" id="JBGBZA010000002">
    <property type="protein sequence ID" value="MEY9316292.1"/>
    <property type="molecule type" value="Genomic_DNA"/>
</dbReference>
<organism evidence="1 2">
    <name type="scientific">Bradyrhizobium elkanii</name>
    <dbReference type="NCBI Taxonomy" id="29448"/>
    <lineage>
        <taxon>Bacteria</taxon>
        <taxon>Pseudomonadati</taxon>
        <taxon>Pseudomonadota</taxon>
        <taxon>Alphaproteobacteria</taxon>
        <taxon>Hyphomicrobiales</taxon>
        <taxon>Nitrobacteraceae</taxon>
        <taxon>Bradyrhizobium</taxon>
    </lineage>
</organism>
<evidence type="ECO:0000313" key="2">
    <source>
        <dbReference type="Proteomes" id="UP001565471"/>
    </source>
</evidence>
<name>A0ABV4EZW9_BRAEL</name>
<keyword evidence="2" id="KW-1185">Reference proteome</keyword>
<evidence type="ECO:0000313" key="1">
    <source>
        <dbReference type="EMBL" id="MEY9316292.1"/>
    </source>
</evidence>
<proteinExistence type="predicted"/>
<gene>
    <name evidence="1" type="ORF">ABIF29_003091</name>
</gene>
<dbReference type="RefSeq" id="WP_016845586.1">
    <property type="nucleotide sequence ID" value="NZ_JALJZB010000001.1"/>
</dbReference>